<feature type="transmembrane region" description="Helical" evidence="1">
    <location>
        <begin position="328"/>
        <end position="356"/>
    </location>
</feature>
<gene>
    <name evidence="2" type="ORF">NA57DRAFT_34119</name>
</gene>
<keyword evidence="1" id="KW-0472">Membrane</keyword>
<evidence type="ECO:0000313" key="3">
    <source>
        <dbReference type="Proteomes" id="UP000799772"/>
    </source>
</evidence>
<name>A0A9P4MDB0_9PEZI</name>
<proteinExistence type="predicted"/>
<comment type="caution">
    <text evidence="2">The sequence shown here is derived from an EMBL/GenBank/DDBJ whole genome shotgun (WGS) entry which is preliminary data.</text>
</comment>
<keyword evidence="1" id="KW-1133">Transmembrane helix</keyword>
<sequence>MEPPSKLDLQKIAEAFLCDGASKKLEQYATYLEFYEKVICPSSIKDAVILLDNPVFESHDSVIAFSKDLRADPSQTHNEMMVRLNSSGSQDKDKAAAIRSLVRVTFMLDCESKQSYPAGFTLNDFVPLKWEHDVQFVDLVQGCFPRQDATRNIRIRGALAQKKRLKAWKLKKRYNINFRATDDIREHLLYDPEERSVKIFHHTGFLKAQLLRSLNQPIDLSFEESLKIGTLPPQLLLETLDSIHFVLFPIGTDSKSKRFLDKLVQKEGFDPNAKTDEGHVREPLDEFLYEFWGDRLLKLLDIVDNPPPANWLVAWFERHTSERNALTVAIVGLFLSVIFSFLGLLVSIAQLIFAILQWRVALHPPQS</sequence>
<dbReference type="AlphaFoldDB" id="A0A9P4MDB0"/>
<evidence type="ECO:0000256" key="1">
    <source>
        <dbReference type="SAM" id="Phobius"/>
    </source>
</evidence>
<dbReference type="OrthoDB" id="5428890at2759"/>
<protein>
    <submittedName>
        <fullName evidence="2">Uncharacterized protein</fullName>
    </submittedName>
</protein>
<evidence type="ECO:0000313" key="2">
    <source>
        <dbReference type="EMBL" id="KAF2101469.1"/>
    </source>
</evidence>
<dbReference type="Proteomes" id="UP000799772">
    <property type="component" value="Unassembled WGS sequence"/>
</dbReference>
<keyword evidence="1" id="KW-0812">Transmembrane</keyword>
<reference evidence="2" key="1">
    <citation type="journal article" date="2020" name="Stud. Mycol.">
        <title>101 Dothideomycetes genomes: a test case for predicting lifestyles and emergence of pathogens.</title>
        <authorList>
            <person name="Haridas S."/>
            <person name="Albert R."/>
            <person name="Binder M."/>
            <person name="Bloem J."/>
            <person name="Labutti K."/>
            <person name="Salamov A."/>
            <person name="Andreopoulos B."/>
            <person name="Baker S."/>
            <person name="Barry K."/>
            <person name="Bills G."/>
            <person name="Bluhm B."/>
            <person name="Cannon C."/>
            <person name="Castanera R."/>
            <person name="Culley D."/>
            <person name="Daum C."/>
            <person name="Ezra D."/>
            <person name="Gonzalez J."/>
            <person name="Henrissat B."/>
            <person name="Kuo A."/>
            <person name="Liang C."/>
            <person name="Lipzen A."/>
            <person name="Lutzoni F."/>
            <person name="Magnuson J."/>
            <person name="Mondo S."/>
            <person name="Nolan M."/>
            <person name="Ohm R."/>
            <person name="Pangilinan J."/>
            <person name="Park H.-J."/>
            <person name="Ramirez L."/>
            <person name="Alfaro M."/>
            <person name="Sun H."/>
            <person name="Tritt A."/>
            <person name="Yoshinaga Y."/>
            <person name="Zwiers L.-H."/>
            <person name="Turgeon B."/>
            <person name="Goodwin S."/>
            <person name="Spatafora J."/>
            <person name="Crous P."/>
            <person name="Grigoriev I."/>
        </authorList>
    </citation>
    <scope>NUCLEOTIDE SEQUENCE</scope>
    <source>
        <strain evidence="2">CBS 133067</strain>
    </source>
</reference>
<dbReference type="EMBL" id="ML978123">
    <property type="protein sequence ID" value="KAF2101469.1"/>
    <property type="molecule type" value="Genomic_DNA"/>
</dbReference>
<organism evidence="2 3">
    <name type="scientific">Rhizodiscina lignyota</name>
    <dbReference type="NCBI Taxonomy" id="1504668"/>
    <lineage>
        <taxon>Eukaryota</taxon>
        <taxon>Fungi</taxon>
        <taxon>Dikarya</taxon>
        <taxon>Ascomycota</taxon>
        <taxon>Pezizomycotina</taxon>
        <taxon>Dothideomycetes</taxon>
        <taxon>Pleosporomycetidae</taxon>
        <taxon>Aulographales</taxon>
        <taxon>Rhizodiscinaceae</taxon>
        <taxon>Rhizodiscina</taxon>
    </lineage>
</organism>
<keyword evidence="3" id="KW-1185">Reference proteome</keyword>
<accession>A0A9P4MDB0</accession>